<organism evidence="4 5">
    <name type="scientific">Halomarina oriensis</name>
    <dbReference type="NCBI Taxonomy" id="671145"/>
    <lineage>
        <taxon>Archaea</taxon>
        <taxon>Methanobacteriati</taxon>
        <taxon>Methanobacteriota</taxon>
        <taxon>Stenosarchaea group</taxon>
        <taxon>Halobacteria</taxon>
        <taxon>Halobacteriales</taxon>
        <taxon>Natronomonadaceae</taxon>
        <taxon>Halomarina</taxon>
    </lineage>
</organism>
<proteinExistence type="predicted"/>
<evidence type="ECO:0000313" key="4">
    <source>
        <dbReference type="EMBL" id="MWG33447.1"/>
    </source>
</evidence>
<dbReference type="AlphaFoldDB" id="A0A6B0GHQ0"/>
<dbReference type="SUPFAM" id="SSF48179">
    <property type="entry name" value="6-phosphogluconate dehydrogenase C-terminal domain-like"/>
    <property type="match status" value="2"/>
</dbReference>
<comment type="caution">
    <text evidence="4">The sequence shown here is derived from an EMBL/GenBank/DDBJ whole genome shotgun (WGS) entry which is preliminary data.</text>
</comment>
<dbReference type="Pfam" id="PF02737">
    <property type="entry name" value="3HCDH_N"/>
    <property type="match status" value="1"/>
</dbReference>
<evidence type="ECO:0000256" key="1">
    <source>
        <dbReference type="ARBA" id="ARBA00023002"/>
    </source>
</evidence>
<dbReference type="InterPro" id="IPR008927">
    <property type="entry name" value="6-PGluconate_DH-like_C_sf"/>
</dbReference>
<evidence type="ECO:0008006" key="6">
    <source>
        <dbReference type="Google" id="ProtNLM"/>
    </source>
</evidence>
<feature type="domain" description="3-hydroxyacyl-CoA dehydrogenase C-terminal" evidence="2">
    <location>
        <begin position="306"/>
        <end position="382"/>
    </location>
</feature>
<accession>A0A6B0GHQ0</accession>
<dbReference type="Gene3D" id="1.10.1040.10">
    <property type="entry name" value="N-(1-d-carboxylethyl)-l-norvaline Dehydrogenase, domain 2"/>
    <property type="match status" value="2"/>
</dbReference>
<dbReference type="PANTHER" id="PTHR48075">
    <property type="entry name" value="3-HYDROXYACYL-COA DEHYDROGENASE FAMILY PROTEIN"/>
    <property type="match status" value="1"/>
</dbReference>
<dbReference type="InterPro" id="IPR036291">
    <property type="entry name" value="NAD(P)-bd_dom_sf"/>
</dbReference>
<dbReference type="PANTHER" id="PTHR48075:SF5">
    <property type="entry name" value="3-HYDROXYBUTYRYL-COA DEHYDROGENASE"/>
    <property type="match status" value="1"/>
</dbReference>
<dbReference type="GO" id="GO:0016616">
    <property type="term" value="F:oxidoreductase activity, acting on the CH-OH group of donors, NAD or NADP as acceptor"/>
    <property type="evidence" value="ECO:0007669"/>
    <property type="project" value="InterPro"/>
</dbReference>
<dbReference type="GO" id="GO:0070403">
    <property type="term" value="F:NAD+ binding"/>
    <property type="evidence" value="ECO:0007669"/>
    <property type="project" value="InterPro"/>
</dbReference>
<feature type="domain" description="3-hydroxyacyl-CoA dehydrogenase NAD binding" evidence="3">
    <location>
        <begin position="13"/>
        <end position="186"/>
    </location>
</feature>
<keyword evidence="1" id="KW-0560">Oxidoreductase</keyword>
<dbReference type="FunFam" id="3.40.50.720:FF:000009">
    <property type="entry name" value="Fatty oxidation complex, alpha subunit"/>
    <property type="match status" value="1"/>
</dbReference>
<feature type="domain" description="3-hydroxyacyl-CoA dehydrogenase C-terminal" evidence="2">
    <location>
        <begin position="189"/>
        <end position="282"/>
    </location>
</feature>
<evidence type="ECO:0000313" key="5">
    <source>
        <dbReference type="Proteomes" id="UP000451471"/>
    </source>
</evidence>
<evidence type="ECO:0000259" key="3">
    <source>
        <dbReference type="Pfam" id="PF02737"/>
    </source>
</evidence>
<dbReference type="GO" id="GO:0006631">
    <property type="term" value="P:fatty acid metabolic process"/>
    <property type="evidence" value="ECO:0007669"/>
    <property type="project" value="InterPro"/>
</dbReference>
<dbReference type="InterPro" id="IPR006176">
    <property type="entry name" value="3-OHacyl-CoA_DH_NAD-bd"/>
</dbReference>
<keyword evidence="5" id="KW-1185">Reference proteome</keyword>
<dbReference type="Proteomes" id="UP000451471">
    <property type="component" value="Unassembled WGS sequence"/>
</dbReference>
<reference evidence="4 5" key="1">
    <citation type="submission" date="2019-12" db="EMBL/GenBank/DDBJ databases">
        <title>Halocatena pleomorpha gen. nov. sp. nov., an extremely halophilic archaeon of family Halobacteriaceae isolated from saltpan soil.</title>
        <authorList>
            <person name="Pal Y."/>
            <person name="Verma A."/>
            <person name="Krishnamurthi S."/>
            <person name="Kumar P."/>
        </authorList>
    </citation>
    <scope>NUCLEOTIDE SEQUENCE [LARGE SCALE GENOMIC DNA]</scope>
    <source>
        <strain evidence="4 5">JCM 16495</strain>
    </source>
</reference>
<dbReference type="InterPro" id="IPR006108">
    <property type="entry name" value="3HC_DH_C"/>
</dbReference>
<dbReference type="SUPFAM" id="SSF51735">
    <property type="entry name" value="NAD(P)-binding Rossmann-fold domains"/>
    <property type="match status" value="1"/>
</dbReference>
<protein>
    <recommendedName>
        <fullName evidence="6">3-hydroxyacyl-CoA dehydrogenase</fullName>
    </recommendedName>
</protein>
<dbReference type="Gene3D" id="3.40.50.720">
    <property type="entry name" value="NAD(P)-binding Rossmann-like Domain"/>
    <property type="match status" value="1"/>
</dbReference>
<dbReference type="EMBL" id="WSZK01000007">
    <property type="protein sequence ID" value="MWG33447.1"/>
    <property type="molecule type" value="Genomic_DNA"/>
</dbReference>
<dbReference type="Pfam" id="PF00725">
    <property type="entry name" value="3HCDH"/>
    <property type="match status" value="2"/>
</dbReference>
<dbReference type="InterPro" id="IPR013328">
    <property type="entry name" value="6PGD_dom2"/>
</dbReference>
<sequence>MSMVDSSVERVETVTVIGAGSMGHGIAQVFAMHGYDVTLVDVDEDQLVTANERIATSLDQLGEDRLAVLDRLTTTTDQAAGLSGADLVVEAVPERIELKREIFEAADRLTPPTTILATNTSTLPVTEIADVTDDPERVVGMHFSNPVPLMEIVEVIRGEATSDEVLETAIALSKDVGKTPVVVEKDVPGFILNRINYAFWSEALRVVDDGTHDFEAVDAANRRLGFPMGPFEVLDFAGIDVFYMVCQALDDRDVPVVISETLEARVEAAAYGMKSGEGFYDYPAPGEYERVDISMERSQEYDPWQMIASAVNAATWLVDEDVATEEAIDTAMLTGMNWPQGPFAFAGEYGYDRIVDVLQRLYDETGREQYRPHDRLIEMAESEGPDGVAGDDI</sequence>
<gene>
    <name evidence="4" type="ORF">GQS65_02905</name>
</gene>
<name>A0A6B0GHQ0_9EURY</name>
<evidence type="ECO:0000259" key="2">
    <source>
        <dbReference type="Pfam" id="PF00725"/>
    </source>
</evidence>